<gene>
    <name evidence="1" type="ORF">HDID_LOCUS4675</name>
</gene>
<name>A0A0R3SIB2_HYMDI</name>
<dbReference type="AlphaFoldDB" id="A0A0R3SIB2"/>
<sequence>MVRSEGIDISMWRLSVRYVLRMADNTVEPILPNMEVDNGLYSIKSQSIFRKVKFSFKEIIPDPREMMSKATRVDEMKRHPFAKCFD</sequence>
<protein>
    <submittedName>
        <fullName evidence="1 3">Uncharacterized protein</fullName>
    </submittedName>
</protein>
<dbReference type="EMBL" id="UYSG01001900">
    <property type="protein sequence ID" value="VDL53339.1"/>
    <property type="molecule type" value="Genomic_DNA"/>
</dbReference>
<accession>A0A0R3SIB2</accession>
<dbReference type="WBParaSite" id="HDID_0000467701-mRNA-1">
    <property type="protein sequence ID" value="HDID_0000467701-mRNA-1"/>
    <property type="gene ID" value="HDID_0000467701"/>
</dbReference>
<evidence type="ECO:0000313" key="2">
    <source>
        <dbReference type="Proteomes" id="UP000274504"/>
    </source>
</evidence>
<proteinExistence type="predicted"/>
<evidence type="ECO:0000313" key="1">
    <source>
        <dbReference type="EMBL" id="VDL53339.1"/>
    </source>
</evidence>
<dbReference type="Proteomes" id="UP000274504">
    <property type="component" value="Unassembled WGS sequence"/>
</dbReference>
<reference evidence="3" key="1">
    <citation type="submission" date="2017-02" db="UniProtKB">
        <authorList>
            <consortium name="WormBaseParasite"/>
        </authorList>
    </citation>
    <scope>IDENTIFICATION</scope>
</reference>
<reference evidence="1 2" key="2">
    <citation type="submission" date="2018-11" db="EMBL/GenBank/DDBJ databases">
        <authorList>
            <consortium name="Pathogen Informatics"/>
        </authorList>
    </citation>
    <scope>NUCLEOTIDE SEQUENCE [LARGE SCALE GENOMIC DNA]</scope>
</reference>
<organism evidence="3">
    <name type="scientific">Hymenolepis diminuta</name>
    <name type="common">Rat tapeworm</name>
    <dbReference type="NCBI Taxonomy" id="6216"/>
    <lineage>
        <taxon>Eukaryota</taxon>
        <taxon>Metazoa</taxon>
        <taxon>Spiralia</taxon>
        <taxon>Lophotrochozoa</taxon>
        <taxon>Platyhelminthes</taxon>
        <taxon>Cestoda</taxon>
        <taxon>Eucestoda</taxon>
        <taxon>Cyclophyllidea</taxon>
        <taxon>Hymenolepididae</taxon>
        <taxon>Hymenolepis</taxon>
    </lineage>
</organism>
<evidence type="ECO:0000313" key="3">
    <source>
        <dbReference type="WBParaSite" id="HDID_0000467701-mRNA-1"/>
    </source>
</evidence>